<gene>
    <name evidence="1" type="ORF">SMTD_LOCUS10174</name>
</gene>
<accession>A0A183P738</accession>
<dbReference type="PANTHER" id="PTHR46579">
    <property type="entry name" value="F5/8 TYPE C DOMAIN-CONTAINING PROTEIN-RELATED"/>
    <property type="match status" value="1"/>
</dbReference>
<dbReference type="EMBL" id="UZAL01030333">
    <property type="protein sequence ID" value="VDP53231.1"/>
    <property type="molecule type" value="Genomic_DNA"/>
</dbReference>
<sequence length="419" mass="47984">MSSIEVSENVRRRRATVNLSRSLGCHRSTYNRTWNKTKAAFMKKYHFLSFIEFATESTLKGPVILEKTLPQPFYLNFRRLALSMYLLAHPKLHKSVLETAEKDLLNFPNEYEWCYGCENLVYNVHSLQHLPDDVRAHGPLDSFSAFPFESYMRQIKDSVRSGFAVAKQAAQRYAERIASMKRKQEYLYNSVDMDVAEMQAGNTHVQYPKFSSTQLETSPSTSASKRVHGASADQLHAMVQNISSTMNDFRQTLLHMSTAISDLTVNVKQLLSKSNERERPHQFDCGLSSQQFPLSSEEELQMLDSGLSQKDTRDRFIAIVTRLSSDDPKKSMRFVLSYILTPELASALTHRFLSSSLNGKDLCKLYDAAAQGYFHDIRDKMMKRNRRKQDQINSNNNELAIALDMHNNRCLSVCSTVVQ</sequence>
<evidence type="ECO:0000313" key="1">
    <source>
        <dbReference type="EMBL" id="VDP53231.1"/>
    </source>
</evidence>
<proteinExistence type="predicted"/>
<organism evidence="1 2">
    <name type="scientific">Schistosoma mattheei</name>
    <dbReference type="NCBI Taxonomy" id="31246"/>
    <lineage>
        <taxon>Eukaryota</taxon>
        <taxon>Metazoa</taxon>
        <taxon>Spiralia</taxon>
        <taxon>Lophotrochozoa</taxon>
        <taxon>Platyhelminthes</taxon>
        <taxon>Trematoda</taxon>
        <taxon>Digenea</taxon>
        <taxon>Strigeidida</taxon>
        <taxon>Schistosomatoidea</taxon>
        <taxon>Schistosomatidae</taxon>
        <taxon>Schistosoma</taxon>
    </lineage>
</organism>
<dbReference type="PANTHER" id="PTHR46579:SF1">
    <property type="entry name" value="F5_8 TYPE C DOMAIN-CONTAINING PROTEIN"/>
    <property type="match status" value="1"/>
</dbReference>
<dbReference type="AlphaFoldDB" id="A0A183P738"/>
<reference evidence="1 2" key="1">
    <citation type="submission" date="2018-11" db="EMBL/GenBank/DDBJ databases">
        <authorList>
            <consortium name="Pathogen Informatics"/>
        </authorList>
    </citation>
    <scope>NUCLEOTIDE SEQUENCE [LARGE SCALE GENOMIC DNA]</scope>
    <source>
        <strain>Denwood</strain>
        <strain evidence="2">Zambia</strain>
    </source>
</reference>
<evidence type="ECO:0000313" key="2">
    <source>
        <dbReference type="Proteomes" id="UP000269396"/>
    </source>
</evidence>
<keyword evidence="2" id="KW-1185">Reference proteome</keyword>
<name>A0A183P738_9TREM</name>
<protein>
    <submittedName>
        <fullName evidence="1">Uncharacterized protein</fullName>
    </submittedName>
</protein>
<dbReference type="Proteomes" id="UP000269396">
    <property type="component" value="Unassembled WGS sequence"/>
</dbReference>